<protein>
    <submittedName>
        <fullName evidence="2">Protein kinase domain-containing protein</fullName>
    </submittedName>
</protein>
<accession>A0AC35UDU1</accession>
<evidence type="ECO:0000313" key="1">
    <source>
        <dbReference type="Proteomes" id="UP000095286"/>
    </source>
</evidence>
<reference evidence="2" key="1">
    <citation type="submission" date="2016-11" db="UniProtKB">
        <authorList>
            <consortium name="WormBaseParasite"/>
        </authorList>
    </citation>
    <scope>IDENTIFICATION</scope>
    <source>
        <strain evidence="2">KR3021</strain>
    </source>
</reference>
<proteinExistence type="predicted"/>
<dbReference type="Proteomes" id="UP000095286">
    <property type="component" value="Unplaced"/>
</dbReference>
<dbReference type="WBParaSite" id="RSKR_0001066300.1">
    <property type="protein sequence ID" value="RSKR_0001066300.1"/>
    <property type="gene ID" value="RSKR_0001066300"/>
</dbReference>
<name>A0AC35UDU1_9BILA</name>
<sequence length="349" mass="40360">MERYERLTKVGEGSYGVVYRCRHRETGLIVAIKKFTESEDDPAIKKIAMREVRMLKQLKHPNLINLFEVFKRNRKIHLVFEYCERTVLDDLEKYPAGCPEPLIKKTIYQLIQGVNFCHKLNVLHRDIKPENILISQDSVKLADFGFARTMNSNELYTDYVATRWYRCPELLVADVDYGTPVDIWAIGCVLAEMILGDAIWPGRSDIDQLYLIIKTMGNLIERHAVYFHENPYYRGLSIPSPDQIITLDVKFAEYSSATLDILKKCFQMNPEKRASASELLTHPYFQGVQLPIIDTQPQDNIFKRKTNNALPMIPQTSTVNSPLMENKEKKNFIFSNLTNNVRGGYLPMI</sequence>
<organism evidence="1 2">
    <name type="scientific">Rhabditophanes sp. KR3021</name>
    <dbReference type="NCBI Taxonomy" id="114890"/>
    <lineage>
        <taxon>Eukaryota</taxon>
        <taxon>Metazoa</taxon>
        <taxon>Ecdysozoa</taxon>
        <taxon>Nematoda</taxon>
        <taxon>Chromadorea</taxon>
        <taxon>Rhabditida</taxon>
        <taxon>Tylenchina</taxon>
        <taxon>Panagrolaimomorpha</taxon>
        <taxon>Strongyloidoidea</taxon>
        <taxon>Alloionematidae</taxon>
        <taxon>Rhabditophanes</taxon>
    </lineage>
</organism>
<evidence type="ECO:0000313" key="2">
    <source>
        <dbReference type="WBParaSite" id="RSKR_0001066300.1"/>
    </source>
</evidence>